<name>A0AB39RUI0_9ACTN</name>
<protein>
    <submittedName>
        <fullName evidence="2">Uncharacterized protein</fullName>
    </submittedName>
</protein>
<sequence length="97" mass="10374">MAGPGRLQSAVGGLVQAREQGLQVTAPVGRRRQEGLHQVGLGPRRQGGGRGTGRFERVLTDQILAIGPVRDARSTFCIRTVIDRGPLPLNSWPAPRA</sequence>
<reference evidence="2" key="1">
    <citation type="submission" date="2024-07" db="EMBL/GenBank/DDBJ databases">
        <authorList>
            <person name="Yu S.T."/>
        </authorList>
    </citation>
    <scope>NUCLEOTIDE SEQUENCE</scope>
    <source>
        <strain evidence="2">R41</strain>
    </source>
</reference>
<feature type="region of interest" description="Disordered" evidence="1">
    <location>
        <begin position="28"/>
        <end position="53"/>
    </location>
</feature>
<accession>A0AB39RUI0</accession>
<organism evidence="2">
    <name type="scientific">Streptomyces sp. R41</name>
    <dbReference type="NCBI Taxonomy" id="3238632"/>
    <lineage>
        <taxon>Bacteria</taxon>
        <taxon>Bacillati</taxon>
        <taxon>Actinomycetota</taxon>
        <taxon>Actinomycetes</taxon>
        <taxon>Kitasatosporales</taxon>
        <taxon>Streptomycetaceae</taxon>
        <taxon>Streptomyces</taxon>
    </lineage>
</organism>
<gene>
    <name evidence="2" type="ORF">AB5J53_35680</name>
</gene>
<dbReference type="RefSeq" id="WP_369249717.1">
    <property type="nucleotide sequence ID" value="NZ_CP163443.1"/>
</dbReference>
<dbReference type="AlphaFoldDB" id="A0AB39RUI0"/>
<evidence type="ECO:0000313" key="2">
    <source>
        <dbReference type="EMBL" id="XDQ56644.1"/>
    </source>
</evidence>
<evidence type="ECO:0000256" key="1">
    <source>
        <dbReference type="SAM" id="MobiDB-lite"/>
    </source>
</evidence>
<dbReference type="EMBL" id="CP163443">
    <property type="protein sequence ID" value="XDQ56644.1"/>
    <property type="molecule type" value="Genomic_DNA"/>
</dbReference>
<proteinExistence type="predicted"/>